<dbReference type="Proteomes" id="UP000237438">
    <property type="component" value="Unassembled WGS sequence"/>
</dbReference>
<dbReference type="InterPro" id="IPR006600">
    <property type="entry name" value="HTH_CenpB_DNA-bd_dom"/>
</dbReference>
<feature type="domain" description="HTH CENPB-type" evidence="2">
    <location>
        <begin position="70"/>
        <end position="145"/>
    </location>
</feature>
<protein>
    <recommendedName>
        <fullName evidence="2">HTH CENPB-type domain-containing protein</fullName>
    </recommendedName>
</protein>
<dbReference type="SUPFAM" id="SSF46689">
    <property type="entry name" value="Homeodomain-like"/>
    <property type="match status" value="2"/>
</dbReference>
<dbReference type="InterPro" id="IPR041188">
    <property type="entry name" value="HTH_ABP1_N"/>
</dbReference>
<proteinExistence type="predicted"/>
<dbReference type="AlphaFoldDB" id="A0A2S4PR66"/>
<organism evidence="3 4">
    <name type="scientific">Erysiphe pulchra</name>
    <dbReference type="NCBI Taxonomy" id="225359"/>
    <lineage>
        <taxon>Eukaryota</taxon>
        <taxon>Fungi</taxon>
        <taxon>Dikarya</taxon>
        <taxon>Ascomycota</taxon>
        <taxon>Pezizomycotina</taxon>
        <taxon>Leotiomycetes</taxon>
        <taxon>Erysiphales</taxon>
        <taxon>Erysiphaceae</taxon>
        <taxon>Erysiphe</taxon>
    </lineage>
</organism>
<accession>A0A2S4PR66</accession>
<dbReference type="STRING" id="225359.A0A2S4PR66"/>
<dbReference type="GO" id="GO:0003677">
    <property type="term" value="F:DNA binding"/>
    <property type="evidence" value="ECO:0007669"/>
    <property type="project" value="UniProtKB-KW"/>
</dbReference>
<dbReference type="SMART" id="SM00674">
    <property type="entry name" value="CENPB"/>
    <property type="match status" value="1"/>
</dbReference>
<evidence type="ECO:0000256" key="1">
    <source>
        <dbReference type="ARBA" id="ARBA00023125"/>
    </source>
</evidence>
<dbReference type="OrthoDB" id="125347at2759"/>
<dbReference type="Pfam" id="PF03221">
    <property type="entry name" value="HTH_Tnp_Tc5"/>
    <property type="match status" value="1"/>
</dbReference>
<evidence type="ECO:0000313" key="4">
    <source>
        <dbReference type="Proteomes" id="UP000237438"/>
    </source>
</evidence>
<dbReference type="InterPro" id="IPR009057">
    <property type="entry name" value="Homeodomain-like_sf"/>
</dbReference>
<gene>
    <name evidence="3" type="ORF">EPUL_006463</name>
</gene>
<comment type="caution">
    <text evidence="3">The sequence shown here is derived from an EMBL/GenBank/DDBJ whole genome shotgun (WGS) entry which is preliminary data.</text>
</comment>
<dbReference type="PROSITE" id="PS51253">
    <property type="entry name" value="HTH_CENPB"/>
    <property type="match status" value="1"/>
</dbReference>
<name>A0A2S4PR66_9PEZI</name>
<keyword evidence="4" id="KW-1185">Reference proteome</keyword>
<evidence type="ECO:0000259" key="2">
    <source>
        <dbReference type="PROSITE" id="PS51253"/>
    </source>
</evidence>
<evidence type="ECO:0000313" key="3">
    <source>
        <dbReference type="EMBL" id="POS84519.1"/>
    </source>
</evidence>
<dbReference type="EMBL" id="PEDP01000977">
    <property type="protein sequence ID" value="POS84519.1"/>
    <property type="molecule type" value="Genomic_DNA"/>
</dbReference>
<dbReference type="Gene3D" id="1.10.10.60">
    <property type="entry name" value="Homeodomain-like"/>
    <property type="match status" value="2"/>
</dbReference>
<sequence>MTAVRRSIERRERKALRSWYFQQDPRPSHKECIAWFEGEFHHKLCQSTISESLSERYSYLDNPLPSFSDTHRRSRPSQWPILERILFEWQQSLQQQGNLPTGELLIAKANEIWSKIPQYRDRPQPKFSAGWLSKFKARHQIKKKQRRHSEAVCMSTPSIATTTPYNEGNNLQSMPGESQEDINLNRNSIEGIPIEDLVSKNISNEAQRLEYSSNVVKENQPKIPSREEALSALQTVLLYKQNQQTTQQWELQLLLKVEQELQQAIQDDMNQTTLDRWLL</sequence>
<keyword evidence="1" id="KW-0238">DNA-binding</keyword>
<dbReference type="Pfam" id="PF18107">
    <property type="entry name" value="HTH_ABP1_N"/>
    <property type="match status" value="1"/>
</dbReference>
<reference evidence="3 4" key="1">
    <citation type="submission" date="2017-10" db="EMBL/GenBank/DDBJ databases">
        <title>Development of genomic resources for the powdery mildew, Erysiphe pulchra.</title>
        <authorList>
            <person name="Wadl P.A."/>
            <person name="Mack B.M."/>
            <person name="Moore G."/>
            <person name="Beltz S.B."/>
        </authorList>
    </citation>
    <scope>NUCLEOTIDE SEQUENCE [LARGE SCALE GENOMIC DNA]</scope>
    <source>
        <strain evidence="3">Cflorida</strain>
    </source>
</reference>